<name>A0A6J8B8Y6_MYTCO</name>
<dbReference type="Proteomes" id="UP000507470">
    <property type="component" value="Unassembled WGS sequence"/>
</dbReference>
<evidence type="ECO:0000313" key="2">
    <source>
        <dbReference type="EMBL" id="CAC5379434.1"/>
    </source>
</evidence>
<keyword evidence="1" id="KW-0472">Membrane</keyword>
<dbReference type="AlphaFoldDB" id="A0A6J8B8Y6"/>
<organism evidence="2 3">
    <name type="scientific">Mytilus coruscus</name>
    <name type="common">Sea mussel</name>
    <dbReference type="NCBI Taxonomy" id="42192"/>
    <lineage>
        <taxon>Eukaryota</taxon>
        <taxon>Metazoa</taxon>
        <taxon>Spiralia</taxon>
        <taxon>Lophotrochozoa</taxon>
        <taxon>Mollusca</taxon>
        <taxon>Bivalvia</taxon>
        <taxon>Autobranchia</taxon>
        <taxon>Pteriomorphia</taxon>
        <taxon>Mytilida</taxon>
        <taxon>Mytiloidea</taxon>
        <taxon>Mytilidae</taxon>
        <taxon>Mytilinae</taxon>
        <taxon>Mytilus</taxon>
    </lineage>
</organism>
<proteinExistence type="predicted"/>
<keyword evidence="3" id="KW-1185">Reference proteome</keyword>
<dbReference type="EMBL" id="CACVKT020002714">
    <property type="protein sequence ID" value="CAC5379434.1"/>
    <property type="molecule type" value="Genomic_DNA"/>
</dbReference>
<accession>A0A6J8B8Y6</accession>
<evidence type="ECO:0000313" key="3">
    <source>
        <dbReference type="Proteomes" id="UP000507470"/>
    </source>
</evidence>
<reference evidence="2 3" key="1">
    <citation type="submission" date="2020-06" db="EMBL/GenBank/DDBJ databases">
        <authorList>
            <person name="Li R."/>
            <person name="Bekaert M."/>
        </authorList>
    </citation>
    <scope>NUCLEOTIDE SEQUENCE [LARGE SCALE GENOMIC DNA]</scope>
    <source>
        <strain evidence="3">wild</strain>
    </source>
</reference>
<gene>
    <name evidence="2" type="ORF">MCOR_15503</name>
</gene>
<evidence type="ECO:0000256" key="1">
    <source>
        <dbReference type="SAM" id="Phobius"/>
    </source>
</evidence>
<keyword evidence="1" id="KW-1133">Transmembrane helix</keyword>
<feature type="transmembrane region" description="Helical" evidence="1">
    <location>
        <begin position="88"/>
        <end position="111"/>
    </location>
</feature>
<keyword evidence="1" id="KW-0812">Transmembrane</keyword>
<protein>
    <submittedName>
        <fullName evidence="2">Uncharacterized protein</fullName>
    </submittedName>
</protein>
<sequence>MNSACHSDKFEGITLPNWNVHSDRGNDDYDVINLDGSDAHRKKKEKVNISEDRYDGHYQGLEKNREEMNYDTLQTLDKKTTDRRLIRWQVLSASLLLLLLTLFGWTLYLYFGDFPTNYNKKGFPYDNCTMNENSTNSEALSKYTWYRAGFKPCREGWVLKISLLDVII</sequence>